<dbReference type="InterPro" id="IPR032675">
    <property type="entry name" value="LRR_dom_sf"/>
</dbReference>
<dbReference type="EMBL" id="PJQD01000004">
    <property type="protein sequence ID" value="POY76533.1"/>
    <property type="molecule type" value="Genomic_DNA"/>
</dbReference>
<dbReference type="SUPFAM" id="SSF52047">
    <property type="entry name" value="RNI-like"/>
    <property type="match status" value="1"/>
</dbReference>
<dbReference type="Proteomes" id="UP000237144">
    <property type="component" value="Unassembled WGS sequence"/>
</dbReference>
<feature type="domain" description="F-box" evidence="1">
    <location>
        <begin position="75"/>
        <end position="121"/>
    </location>
</feature>
<dbReference type="CDD" id="cd09917">
    <property type="entry name" value="F-box_SF"/>
    <property type="match status" value="1"/>
</dbReference>
<accession>A0A2S5BIG4</accession>
<dbReference type="SUPFAM" id="SSF81383">
    <property type="entry name" value="F-box domain"/>
    <property type="match status" value="1"/>
</dbReference>
<name>A0A2S5BIG4_9BASI</name>
<evidence type="ECO:0000313" key="2">
    <source>
        <dbReference type="EMBL" id="POY76533.1"/>
    </source>
</evidence>
<keyword evidence="3" id="KW-1185">Reference proteome</keyword>
<dbReference type="AlphaFoldDB" id="A0A2S5BIG4"/>
<sequence>MPTCQPVPSDDGTGTHSVNTTTDTRRMIAHSKLQTHAIGESLALGLTDESSRHLATTTTTAATLESHSADTTLSFRLLHSLPTELLESTLHYLGVCDLLRLRQVDRALHTLLQDSRHYHNVSLSHLPLSSHADLVQELPSLLPGTRHLSLRSFPAPTLAKLLPVCSPERLTSLDLSFSSVGDDDLMALSIGGAGGGNGGSPGNGPAHLRSLRLKGCRRISDFLTRLVLETADSTTSTKPRPPTHALSNLRVLDLSWSAVSDLPLPLSSHLPLLLTLNLSTTPYLDRTVLKGALETLPCALTDLDLSHLNLTAGDLAQLAFSRPVDCPLPSPARALASVGGTITENELTPVRLVLAGNDHFTLSALSTLQAHWSPSPSISLLGRRIQVEHGGLLLESDEEDDVRRFVEMVAGVVMREGRRDRRVPGSRLDDNSDF</sequence>
<gene>
    <name evidence="2" type="ORF">BMF94_0374</name>
</gene>
<dbReference type="OrthoDB" id="629492at2759"/>
<dbReference type="PROSITE" id="PS50181">
    <property type="entry name" value="FBOX"/>
    <property type="match status" value="1"/>
</dbReference>
<protein>
    <recommendedName>
        <fullName evidence="1">F-box domain-containing protein</fullName>
    </recommendedName>
</protein>
<proteinExistence type="predicted"/>
<evidence type="ECO:0000313" key="3">
    <source>
        <dbReference type="Proteomes" id="UP000237144"/>
    </source>
</evidence>
<dbReference type="InterPro" id="IPR001810">
    <property type="entry name" value="F-box_dom"/>
</dbReference>
<reference evidence="2 3" key="1">
    <citation type="journal article" date="2018" name="Front. Microbiol.">
        <title>Prospects for Fungal Bioremediation of Acidic Radioactive Waste Sites: Characterization and Genome Sequence of Rhodotorula taiwanensis MD1149.</title>
        <authorList>
            <person name="Tkavc R."/>
            <person name="Matrosova V.Y."/>
            <person name="Grichenko O.E."/>
            <person name="Gostincar C."/>
            <person name="Volpe R.P."/>
            <person name="Klimenkova P."/>
            <person name="Gaidamakova E.K."/>
            <person name="Zhou C.E."/>
            <person name="Stewart B.J."/>
            <person name="Lyman M.G."/>
            <person name="Malfatti S.A."/>
            <person name="Rubinfeld B."/>
            <person name="Courtot M."/>
            <person name="Singh J."/>
            <person name="Dalgard C.L."/>
            <person name="Hamilton T."/>
            <person name="Frey K.G."/>
            <person name="Gunde-Cimerman N."/>
            <person name="Dugan L."/>
            <person name="Daly M.J."/>
        </authorList>
    </citation>
    <scope>NUCLEOTIDE SEQUENCE [LARGE SCALE GENOMIC DNA]</scope>
    <source>
        <strain evidence="2 3">MD1149</strain>
    </source>
</reference>
<dbReference type="InterPro" id="IPR036047">
    <property type="entry name" value="F-box-like_dom_sf"/>
</dbReference>
<dbReference type="Gene3D" id="3.80.10.10">
    <property type="entry name" value="Ribonuclease Inhibitor"/>
    <property type="match status" value="1"/>
</dbReference>
<comment type="caution">
    <text evidence="2">The sequence shown here is derived from an EMBL/GenBank/DDBJ whole genome shotgun (WGS) entry which is preliminary data.</text>
</comment>
<evidence type="ECO:0000259" key="1">
    <source>
        <dbReference type="PROSITE" id="PS50181"/>
    </source>
</evidence>
<organism evidence="2 3">
    <name type="scientific">Rhodotorula taiwanensis</name>
    <dbReference type="NCBI Taxonomy" id="741276"/>
    <lineage>
        <taxon>Eukaryota</taxon>
        <taxon>Fungi</taxon>
        <taxon>Dikarya</taxon>
        <taxon>Basidiomycota</taxon>
        <taxon>Pucciniomycotina</taxon>
        <taxon>Microbotryomycetes</taxon>
        <taxon>Sporidiobolales</taxon>
        <taxon>Sporidiobolaceae</taxon>
        <taxon>Rhodotorula</taxon>
    </lineage>
</organism>